<protein>
    <submittedName>
        <fullName evidence="1">Uncharacterized protein</fullName>
    </submittedName>
</protein>
<keyword evidence="2" id="KW-1185">Reference proteome</keyword>
<dbReference type="EMBL" id="JBIYEW010000003">
    <property type="protein sequence ID" value="MFK4638085.1"/>
    <property type="molecule type" value="Genomic_DNA"/>
</dbReference>
<accession>A0ABW8N241</accession>
<name>A0ABW8N241_9MICC</name>
<evidence type="ECO:0000313" key="2">
    <source>
        <dbReference type="Proteomes" id="UP001620520"/>
    </source>
</evidence>
<gene>
    <name evidence="1" type="ORF">ABIA52_000974</name>
</gene>
<reference evidence="1 2" key="1">
    <citation type="submission" date="2024-10" db="EMBL/GenBank/DDBJ databases">
        <title>Novel secondary metabolite-producing bacteria for plant disease control.</title>
        <authorList>
            <person name="Chevrette M."/>
        </authorList>
    </citation>
    <scope>NUCLEOTIDE SEQUENCE [LARGE SCALE GENOMIC DNA]</scope>
    <source>
        <strain evidence="1 2">J30 TE3557</strain>
    </source>
</reference>
<sequence>MSELRIGDNLPVDLLSFRASECLISTGPPESEDVCVLDAGHTGNHLAAGADMVVRAVWS</sequence>
<comment type="caution">
    <text evidence="1">The sequence shown here is derived from an EMBL/GenBank/DDBJ whole genome shotgun (WGS) entry which is preliminary data.</text>
</comment>
<proteinExistence type="predicted"/>
<evidence type="ECO:0000313" key="1">
    <source>
        <dbReference type="EMBL" id="MFK4638085.1"/>
    </source>
</evidence>
<dbReference type="Proteomes" id="UP001620520">
    <property type="component" value="Unassembled WGS sequence"/>
</dbReference>
<organism evidence="1 2">
    <name type="scientific">Paenarthrobacter histidinolovorans</name>
    <dbReference type="NCBI Taxonomy" id="43664"/>
    <lineage>
        <taxon>Bacteria</taxon>
        <taxon>Bacillati</taxon>
        <taxon>Actinomycetota</taxon>
        <taxon>Actinomycetes</taxon>
        <taxon>Micrococcales</taxon>
        <taxon>Micrococcaceae</taxon>
        <taxon>Paenarthrobacter</taxon>
    </lineage>
</organism>